<name>A0A0B3XKF0_9ALTE</name>
<comment type="caution">
    <text evidence="1">The sequence shown here is derived from an EMBL/GenBank/DDBJ whole genome shotgun (WGS) entry which is preliminary data.</text>
</comment>
<dbReference type="InterPro" id="IPR020039">
    <property type="entry name" value="PseF"/>
</dbReference>
<sequence>MKIAIIPARGGSKRIPRKNIRLFCGKPIIAYSIEAAKGSQHIDRVFVSTDDQEIAEIAREYGAEVPFLREASLADDKTGTTPVIRQTLKQLIDQGLSIDVCACVYATAPFLTSQIIDKAVEKLQKENAGFVFTANQFSFPIQRALLEGPHGEVTAFSKENIGKRSQDLVDTFHDAGQLYIAQSETWLTPTARVFSEHSRMIKLPSHLVQDIDTEEDWKRAEVMFKVLKEMGEY</sequence>
<dbReference type="PANTHER" id="PTHR21485">
    <property type="entry name" value="HAD SUPERFAMILY MEMBERS CMAS AND KDSC"/>
    <property type="match status" value="1"/>
</dbReference>
<gene>
    <name evidence="1" type="ORF">RJ41_16515</name>
</gene>
<dbReference type="RefSeq" id="WP_039223095.1">
    <property type="nucleotide sequence ID" value="NZ_JWLW01000066.1"/>
</dbReference>
<evidence type="ECO:0000313" key="2">
    <source>
        <dbReference type="Proteomes" id="UP000031197"/>
    </source>
</evidence>
<accession>A0A0B3XKF0</accession>
<dbReference type="SUPFAM" id="SSF53448">
    <property type="entry name" value="Nucleotide-diphospho-sugar transferases"/>
    <property type="match status" value="1"/>
</dbReference>
<protein>
    <submittedName>
        <fullName evidence="1">CMP-N-acetylneuraminic acid synthetase</fullName>
    </submittedName>
</protein>
<dbReference type="Proteomes" id="UP000031197">
    <property type="component" value="Unassembled WGS sequence"/>
</dbReference>
<dbReference type="OrthoDB" id="9805604at2"/>
<proteinExistence type="predicted"/>
<dbReference type="AlphaFoldDB" id="A0A0B3XKF0"/>
<dbReference type="InterPro" id="IPR003329">
    <property type="entry name" value="Cytidylyl_trans"/>
</dbReference>
<dbReference type="GO" id="GO:0008781">
    <property type="term" value="F:N-acylneuraminate cytidylyltransferase activity"/>
    <property type="evidence" value="ECO:0007669"/>
    <property type="project" value="TreeGrafter"/>
</dbReference>
<evidence type="ECO:0000313" key="1">
    <source>
        <dbReference type="EMBL" id="KHT44480.1"/>
    </source>
</evidence>
<dbReference type="EMBL" id="JWLW01000066">
    <property type="protein sequence ID" value="KHT44480.1"/>
    <property type="molecule type" value="Genomic_DNA"/>
</dbReference>
<dbReference type="Gene3D" id="3.90.550.10">
    <property type="entry name" value="Spore Coat Polysaccharide Biosynthesis Protein SpsA, Chain A"/>
    <property type="match status" value="1"/>
</dbReference>
<dbReference type="PANTHER" id="PTHR21485:SF6">
    <property type="entry name" value="N-ACYLNEURAMINATE CYTIDYLYLTRANSFERASE-RELATED"/>
    <property type="match status" value="1"/>
</dbReference>
<dbReference type="Pfam" id="PF02348">
    <property type="entry name" value="CTP_transf_3"/>
    <property type="match status" value="1"/>
</dbReference>
<organism evidence="1 2">
    <name type="scientific">Alteromonas marina</name>
    <dbReference type="NCBI Taxonomy" id="203795"/>
    <lineage>
        <taxon>Bacteria</taxon>
        <taxon>Pseudomonadati</taxon>
        <taxon>Pseudomonadota</taxon>
        <taxon>Gammaproteobacteria</taxon>
        <taxon>Alteromonadales</taxon>
        <taxon>Alteromonadaceae</taxon>
        <taxon>Alteromonas/Salinimonas group</taxon>
        <taxon>Alteromonas</taxon>
    </lineage>
</organism>
<reference evidence="1 2" key="1">
    <citation type="submission" date="2014-12" db="EMBL/GenBank/DDBJ databases">
        <title>Genome sequencing of Alteromonas marina AD001.</title>
        <authorList>
            <person name="Adrian T.G.S."/>
            <person name="Chan K.G."/>
        </authorList>
    </citation>
    <scope>NUCLEOTIDE SEQUENCE [LARGE SCALE GENOMIC DNA]</scope>
    <source>
        <strain evidence="1 2">AD001</strain>
    </source>
</reference>
<dbReference type="InterPro" id="IPR029044">
    <property type="entry name" value="Nucleotide-diphossugar_trans"/>
</dbReference>
<dbReference type="NCBIfam" id="TIGR03584">
    <property type="entry name" value="PseF"/>
    <property type="match status" value="1"/>
</dbReference>
<dbReference type="InterPro" id="IPR050793">
    <property type="entry name" value="CMP-NeuNAc_synthase"/>
</dbReference>
<keyword evidence="2" id="KW-1185">Reference proteome</keyword>
<dbReference type="CDD" id="cd02513">
    <property type="entry name" value="CMP-NeuAc_Synthase"/>
    <property type="match status" value="1"/>
</dbReference>